<dbReference type="AlphaFoldDB" id="A0A0K0DBI4"/>
<feature type="domain" description="Myotubularin phosphatase" evidence="2">
    <location>
        <begin position="1"/>
        <end position="184"/>
    </location>
</feature>
<protein>
    <submittedName>
        <fullName evidence="4">Myotubularin phosphatase domain-containing protein</fullName>
    </submittedName>
</protein>
<dbReference type="PROSITE" id="PS51339">
    <property type="entry name" value="PPASE_MYOTUBULARIN"/>
    <property type="match status" value="1"/>
</dbReference>
<dbReference type="InterPro" id="IPR030564">
    <property type="entry name" value="Myotubularin"/>
</dbReference>
<comment type="similarity">
    <text evidence="1">Belongs to the protein-tyrosine phosphatase family. Non-receptor class myotubularin subfamily.</text>
</comment>
<name>A0A0K0DBI4_ANGCA</name>
<dbReference type="InterPro" id="IPR010569">
    <property type="entry name" value="Myotubularin-like_Pase_dom"/>
</dbReference>
<dbReference type="InterPro" id="IPR029021">
    <property type="entry name" value="Prot-tyrosine_phosphatase-like"/>
</dbReference>
<organism evidence="3 4">
    <name type="scientific">Angiostrongylus cantonensis</name>
    <name type="common">Rat lungworm</name>
    <dbReference type="NCBI Taxonomy" id="6313"/>
    <lineage>
        <taxon>Eukaryota</taxon>
        <taxon>Metazoa</taxon>
        <taxon>Ecdysozoa</taxon>
        <taxon>Nematoda</taxon>
        <taxon>Chromadorea</taxon>
        <taxon>Rhabditida</taxon>
        <taxon>Rhabditina</taxon>
        <taxon>Rhabditomorpha</taxon>
        <taxon>Strongyloidea</taxon>
        <taxon>Metastrongylidae</taxon>
        <taxon>Angiostrongylus</taxon>
    </lineage>
</organism>
<accession>A0A0K0DBI4</accession>
<proteinExistence type="inferred from homology"/>
<sequence length="262" mass="29483">LLLQTTAVSTNYHQKANLEANGLDLSAVVSSLVQICCDRYYRNLDALSQIKWIGLGHPFAERLLGIPNGSNEAVIAPTFLLFLDCLAQLIRLYPMQFSYTQYALIALWDLSLTGIVPAFCASSVGDQLSSNRCGGPFPLERFFHESYTRLFSNVTNTAALIFVSVLCQNPLMTLADIMLWNECYMRWIPSANWGPSPFMERKSRHEMSIALTLQYTAPFPDSLPHKKSYHFALPFFLSNVHVKRRSELSSAAHVSVQLVRVN</sequence>
<evidence type="ECO:0000256" key="1">
    <source>
        <dbReference type="ARBA" id="ARBA00007471"/>
    </source>
</evidence>
<dbReference type="PANTHER" id="PTHR10807:SF110">
    <property type="entry name" value="FI17948P1"/>
    <property type="match status" value="1"/>
</dbReference>
<dbReference type="STRING" id="6313.A0A0K0DBI4"/>
<evidence type="ECO:0000259" key="2">
    <source>
        <dbReference type="PROSITE" id="PS51339"/>
    </source>
</evidence>
<reference evidence="4" key="2">
    <citation type="submission" date="2017-02" db="UniProtKB">
        <authorList>
            <consortium name="WormBaseParasite"/>
        </authorList>
    </citation>
    <scope>IDENTIFICATION</scope>
</reference>
<keyword evidence="3" id="KW-1185">Reference proteome</keyword>
<dbReference type="GO" id="GO:0016020">
    <property type="term" value="C:membrane"/>
    <property type="evidence" value="ECO:0007669"/>
    <property type="project" value="TreeGrafter"/>
</dbReference>
<dbReference type="GO" id="GO:0046856">
    <property type="term" value="P:phosphatidylinositol dephosphorylation"/>
    <property type="evidence" value="ECO:0007669"/>
    <property type="project" value="TreeGrafter"/>
</dbReference>
<evidence type="ECO:0000313" key="3">
    <source>
        <dbReference type="Proteomes" id="UP000035642"/>
    </source>
</evidence>
<dbReference type="PANTHER" id="PTHR10807">
    <property type="entry name" value="MYOTUBULARIN-RELATED"/>
    <property type="match status" value="1"/>
</dbReference>
<evidence type="ECO:0000313" key="4">
    <source>
        <dbReference type="WBParaSite" id="ACAC_0000779301-mRNA-1"/>
    </source>
</evidence>
<dbReference type="GO" id="GO:0005737">
    <property type="term" value="C:cytoplasm"/>
    <property type="evidence" value="ECO:0007669"/>
    <property type="project" value="TreeGrafter"/>
</dbReference>
<dbReference type="Pfam" id="PF06602">
    <property type="entry name" value="Myotub-related"/>
    <property type="match status" value="1"/>
</dbReference>
<dbReference type="SUPFAM" id="SSF52799">
    <property type="entry name" value="(Phosphotyrosine protein) phosphatases II"/>
    <property type="match status" value="1"/>
</dbReference>
<reference evidence="3" key="1">
    <citation type="submission" date="2012-09" db="EMBL/GenBank/DDBJ databases">
        <authorList>
            <person name="Martin A.A."/>
        </authorList>
    </citation>
    <scope>NUCLEOTIDE SEQUENCE</scope>
</reference>
<dbReference type="WBParaSite" id="ACAC_0000779301-mRNA-1">
    <property type="protein sequence ID" value="ACAC_0000779301-mRNA-1"/>
    <property type="gene ID" value="ACAC_0000779301"/>
</dbReference>
<dbReference type="Proteomes" id="UP000035642">
    <property type="component" value="Unassembled WGS sequence"/>
</dbReference>